<dbReference type="GO" id="GO:0051075">
    <property type="term" value="F:S-adenosylmethionine:tRNA ribosyltransferase-isomerase activity"/>
    <property type="evidence" value="ECO:0007669"/>
    <property type="project" value="UniProtKB-EC"/>
</dbReference>
<dbReference type="FunFam" id="3.40.1780.10:FF:000001">
    <property type="entry name" value="S-adenosylmethionine:tRNA ribosyltransferase-isomerase"/>
    <property type="match status" value="1"/>
</dbReference>
<evidence type="ECO:0000256" key="13">
    <source>
        <dbReference type="HAMAP-Rule" id="MF_00113"/>
    </source>
</evidence>
<evidence type="ECO:0000313" key="14">
    <source>
        <dbReference type="EMBL" id="OQD45030.1"/>
    </source>
</evidence>
<protein>
    <recommendedName>
        <fullName evidence="11 13">S-adenosylmethionine:tRNA ribosyltransferase-isomerase</fullName>
        <ecNumber evidence="10 13">2.4.99.17</ecNumber>
    </recommendedName>
    <alternativeName>
        <fullName evidence="12 13">Queuosine biosynthesis protein QueA</fullName>
    </alternativeName>
</protein>
<comment type="caution">
    <text evidence="14">The sequence shown here is derived from an EMBL/GenBank/DDBJ whole genome shotgun (WGS) entry which is preliminary data.</text>
</comment>
<comment type="catalytic activity">
    <reaction evidence="8 13">
        <text>7-aminomethyl-7-carbaguanosine(34) in tRNA + S-adenosyl-L-methionine = epoxyqueuosine(34) in tRNA + adenine + L-methionine + 2 H(+)</text>
        <dbReference type="Rhea" id="RHEA:32155"/>
        <dbReference type="Rhea" id="RHEA-COMP:10342"/>
        <dbReference type="Rhea" id="RHEA-COMP:18582"/>
        <dbReference type="ChEBI" id="CHEBI:15378"/>
        <dbReference type="ChEBI" id="CHEBI:16708"/>
        <dbReference type="ChEBI" id="CHEBI:57844"/>
        <dbReference type="ChEBI" id="CHEBI:59789"/>
        <dbReference type="ChEBI" id="CHEBI:82833"/>
        <dbReference type="ChEBI" id="CHEBI:194443"/>
        <dbReference type="EC" id="2.4.99.17"/>
    </reaction>
</comment>
<name>A0A1V6LY29_9BACT</name>
<comment type="subcellular location">
    <subcellularLocation>
        <location evidence="1 13">Cytoplasm</location>
    </subcellularLocation>
</comment>
<evidence type="ECO:0000256" key="11">
    <source>
        <dbReference type="ARBA" id="ARBA00069325"/>
    </source>
</evidence>
<evidence type="ECO:0000256" key="12">
    <source>
        <dbReference type="ARBA" id="ARBA00076160"/>
    </source>
</evidence>
<dbReference type="InterPro" id="IPR003699">
    <property type="entry name" value="QueA"/>
</dbReference>
<keyword evidence="15" id="KW-1185">Reference proteome</keyword>
<keyword evidence="5 13" id="KW-0808">Transferase</keyword>
<dbReference type="EMBL" id="MJUW02000108">
    <property type="protein sequence ID" value="OQD45030.1"/>
    <property type="molecule type" value="Genomic_DNA"/>
</dbReference>
<dbReference type="NCBIfam" id="TIGR00113">
    <property type="entry name" value="queA"/>
    <property type="match status" value="1"/>
</dbReference>
<evidence type="ECO:0000256" key="7">
    <source>
        <dbReference type="ARBA" id="ARBA00022785"/>
    </source>
</evidence>
<dbReference type="GO" id="GO:0008616">
    <property type="term" value="P:tRNA queuosine(34) biosynthetic process"/>
    <property type="evidence" value="ECO:0007669"/>
    <property type="project" value="UniProtKB-UniRule"/>
</dbReference>
<evidence type="ECO:0000256" key="10">
    <source>
        <dbReference type="ARBA" id="ARBA00066503"/>
    </source>
</evidence>
<dbReference type="RefSeq" id="WP_070067774.1">
    <property type="nucleotide sequence ID" value="NZ_MJUW02000108.1"/>
</dbReference>
<dbReference type="PANTHER" id="PTHR30307">
    <property type="entry name" value="S-ADENOSYLMETHIONINE:TRNA RIBOSYLTRANSFERASE-ISOMERASE"/>
    <property type="match status" value="1"/>
</dbReference>
<proteinExistence type="inferred from homology"/>
<comment type="subunit">
    <text evidence="3 13">Monomer.</text>
</comment>
<dbReference type="EC" id="2.4.99.17" evidence="10 13"/>
<gene>
    <name evidence="13" type="primary">queA</name>
    <name evidence="14" type="ORF">BIY37_10530</name>
</gene>
<dbReference type="Proteomes" id="UP000242219">
    <property type="component" value="Unassembled WGS sequence"/>
</dbReference>
<evidence type="ECO:0000256" key="3">
    <source>
        <dbReference type="ARBA" id="ARBA00011245"/>
    </source>
</evidence>
<dbReference type="InterPro" id="IPR036100">
    <property type="entry name" value="QueA_sf"/>
</dbReference>
<dbReference type="Gene3D" id="3.40.1780.10">
    <property type="entry name" value="QueA-like"/>
    <property type="match status" value="1"/>
</dbReference>
<evidence type="ECO:0000256" key="9">
    <source>
        <dbReference type="ARBA" id="ARBA00061210"/>
    </source>
</evidence>
<evidence type="ECO:0000256" key="8">
    <source>
        <dbReference type="ARBA" id="ARBA00052751"/>
    </source>
</evidence>
<keyword evidence="6 13" id="KW-0949">S-adenosyl-L-methionine</keyword>
<dbReference type="Pfam" id="PF02547">
    <property type="entry name" value="Queuosine_synth"/>
    <property type="match status" value="1"/>
</dbReference>
<evidence type="ECO:0000256" key="2">
    <source>
        <dbReference type="ARBA" id="ARBA00004691"/>
    </source>
</evidence>
<dbReference type="NCBIfam" id="NF001140">
    <property type="entry name" value="PRK00147.1"/>
    <property type="match status" value="1"/>
</dbReference>
<evidence type="ECO:0000313" key="15">
    <source>
        <dbReference type="Proteomes" id="UP000242219"/>
    </source>
</evidence>
<dbReference type="Gene3D" id="2.40.10.240">
    <property type="entry name" value="QueA-like"/>
    <property type="match status" value="1"/>
</dbReference>
<organism evidence="14 15">
    <name type="scientific">Candidatus Brocadia sapporoensis</name>
    <dbReference type="NCBI Taxonomy" id="392547"/>
    <lineage>
        <taxon>Bacteria</taxon>
        <taxon>Pseudomonadati</taxon>
        <taxon>Planctomycetota</taxon>
        <taxon>Candidatus Brocadiia</taxon>
        <taxon>Candidatus Brocadiales</taxon>
        <taxon>Candidatus Brocadiaceae</taxon>
        <taxon>Candidatus Brocadia</taxon>
    </lineage>
</organism>
<comment type="function">
    <text evidence="13">Transfers and isomerizes the ribose moiety from AdoMet to the 7-aminomethyl group of 7-deazaguanine (preQ1-tRNA) to give epoxyqueuosine (oQ-tRNA).</text>
</comment>
<dbReference type="FunFam" id="2.40.10.240:FF:000002">
    <property type="entry name" value="S-adenosylmethionine:tRNA ribosyltransferase-isomerase"/>
    <property type="match status" value="1"/>
</dbReference>
<evidence type="ECO:0000256" key="6">
    <source>
        <dbReference type="ARBA" id="ARBA00022691"/>
    </source>
</evidence>
<dbReference type="AlphaFoldDB" id="A0A1V6LY29"/>
<comment type="pathway">
    <text evidence="2 13">tRNA modification; tRNA-queuosine biosynthesis.</text>
</comment>
<dbReference type="SUPFAM" id="SSF111337">
    <property type="entry name" value="QueA-like"/>
    <property type="match status" value="1"/>
</dbReference>
<reference evidence="14 15" key="1">
    <citation type="journal article" date="2016" name="Genome Announc.">
        <title>Draft Genome Sequence of the Anaerobic Ammonium-Oxidizing Bacterium 'Candidatus Brocadia sp. 40'.</title>
        <authorList>
            <person name="Ali M."/>
            <person name="Haroon M.F."/>
            <person name="Narita Y."/>
            <person name="Zhang L."/>
            <person name="Rangel Shaw D."/>
            <person name="Okabe S."/>
            <person name="Saikaly P.E."/>
        </authorList>
    </citation>
    <scope>NUCLEOTIDE SEQUENCE [LARGE SCALE GENOMIC DNA]</scope>
    <source>
        <strain evidence="14 15">40</strain>
    </source>
</reference>
<accession>A0A1V6LY29</accession>
<dbReference type="PANTHER" id="PTHR30307:SF0">
    <property type="entry name" value="S-ADENOSYLMETHIONINE:TRNA RIBOSYLTRANSFERASE-ISOMERASE"/>
    <property type="match status" value="1"/>
</dbReference>
<dbReference type="InterPro" id="IPR042118">
    <property type="entry name" value="QueA_dom1"/>
</dbReference>
<dbReference type="HAMAP" id="MF_00113">
    <property type="entry name" value="QueA"/>
    <property type="match status" value="1"/>
</dbReference>
<keyword evidence="7 13" id="KW-0671">Queuosine biosynthesis</keyword>
<evidence type="ECO:0000256" key="1">
    <source>
        <dbReference type="ARBA" id="ARBA00004496"/>
    </source>
</evidence>
<evidence type="ECO:0000256" key="4">
    <source>
        <dbReference type="ARBA" id="ARBA00022490"/>
    </source>
</evidence>
<keyword evidence="4 13" id="KW-0963">Cytoplasm</keyword>
<dbReference type="GO" id="GO:0005737">
    <property type="term" value="C:cytoplasm"/>
    <property type="evidence" value="ECO:0007669"/>
    <property type="project" value="UniProtKB-SubCell"/>
</dbReference>
<sequence>MDFTAKKPVQFYSKLSDYTYDLPRELIAQHPLENREDARLLILYRNSGRIEHRRFYEITEYLCPGDFLVLNNTKVIPALLTGKRISGASLELLLTEEGEEENQWKVLIKSNAKLKAGEEIIVADNVLPAKLLMKNEDGSWLIQFDKNHPIKDLLVQTGKMPLPPYIKRTGKNGTCYSSDKERYQTVFAQNEGAIAAPTAGLHFSHDTLEKLKNQGVEIGFVTLHVGMGTFMPMKTEDIQKHQMHKEHYECSQEIMEKIKKTKERRNRVIAVGSTSCRVLESVAINNQTPQTSGRTNLFIYPPYHFQYVDVLLTNFHLPKTTLLVLVCAFAGRENILNAYEIAKNRGYRFFSYGDCMMII</sequence>
<dbReference type="UniPathway" id="UPA00392"/>
<comment type="similarity">
    <text evidence="9 13">Belongs to the QueA family.</text>
</comment>
<evidence type="ECO:0000256" key="5">
    <source>
        <dbReference type="ARBA" id="ARBA00022679"/>
    </source>
</evidence>
<dbReference type="InterPro" id="IPR042119">
    <property type="entry name" value="QueA_dom2"/>
</dbReference>